<dbReference type="PROSITE" id="PS00108">
    <property type="entry name" value="PROTEIN_KINASE_ST"/>
    <property type="match status" value="1"/>
</dbReference>
<organism evidence="11 12">
    <name type="scientific">Eptatretus burgeri</name>
    <name type="common">Inshore hagfish</name>
    <dbReference type="NCBI Taxonomy" id="7764"/>
    <lineage>
        <taxon>Eukaryota</taxon>
        <taxon>Metazoa</taxon>
        <taxon>Chordata</taxon>
        <taxon>Craniata</taxon>
        <taxon>Vertebrata</taxon>
        <taxon>Cyclostomata</taxon>
        <taxon>Myxini</taxon>
        <taxon>Myxiniformes</taxon>
        <taxon>Myxinidae</taxon>
        <taxon>Eptatretinae</taxon>
        <taxon>Eptatretus</taxon>
    </lineage>
</organism>
<evidence type="ECO:0000256" key="3">
    <source>
        <dbReference type="ARBA" id="ARBA00022679"/>
    </source>
</evidence>
<evidence type="ECO:0000313" key="12">
    <source>
        <dbReference type="Proteomes" id="UP000694388"/>
    </source>
</evidence>
<evidence type="ECO:0000256" key="2">
    <source>
        <dbReference type="ARBA" id="ARBA00022527"/>
    </source>
</evidence>
<dbReference type="Gene3D" id="3.30.200.20">
    <property type="entry name" value="Phosphorylase Kinase, domain 1"/>
    <property type="match status" value="1"/>
</dbReference>
<keyword evidence="6 7" id="KW-0067">ATP-binding</keyword>
<evidence type="ECO:0000256" key="9">
    <source>
        <dbReference type="SAM" id="MobiDB-lite"/>
    </source>
</evidence>
<feature type="region of interest" description="Disordered" evidence="9">
    <location>
        <begin position="183"/>
        <end position="225"/>
    </location>
</feature>
<keyword evidence="12" id="KW-1185">Reference proteome</keyword>
<dbReference type="GO" id="GO:0005634">
    <property type="term" value="C:nucleus"/>
    <property type="evidence" value="ECO:0007669"/>
    <property type="project" value="TreeGrafter"/>
</dbReference>
<dbReference type="PROSITE" id="PS50011">
    <property type="entry name" value="PROTEIN_KINASE_DOM"/>
    <property type="match status" value="1"/>
</dbReference>
<feature type="binding site" evidence="7">
    <location>
        <position position="478"/>
    </location>
    <ligand>
        <name>ATP</name>
        <dbReference type="ChEBI" id="CHEBI:30616"/>
    </ligand>
</feature>
<feature type="domain" description="Protein kinase" evidence="10">
    <location>
        <begin position="441"/>
        <end position="696"/>
    </location>
</feature>
<dbReference type="GO" id="GO:0005524">
    <property type="term" value="F:ATP binding"/>
    <property type="evidence" value="ECO:0007669"/>
    <property type="project" value="UniProtKB-UniRule"/>
</dbReference>
<dbReference type="InterPro" id="IPR017441">
    <property type="entry name" value="Protein_kinase_ATP_BS"/>
</dbReference>
<dbReference type="Pfam" id="PF00069">
    <property type="entry name" value="Pkinase"/>
    <property type="match status" value="1"/>
</dbReference>
<reference evidence="11" key="2">
    <citation type="submission" date="2025-09" db="UniProtKB">
        <authorList>
            <consortium name="Ensembl"/>
        </authorList>
    </citation>
    <scope>IDENTIFICATION</scope>
</reference>
<dbReference type="PROSITE" id="PS00107">
    <property type="entry name" value="PROTEIN_KINASE_ATP"/>
    <property type="match status" value="1"/>
</dbReference>
<keyword evidence="5" id="KW-0418">Kinase</keyword>
<evidence type="ECO:0000256" key="4">
    <source>
        <dbReference type="ARBA" id="ARBA00022741"/>
    </source>
</evidence>
<evidence type="ECO:0000256" key="6">
    <source>
        <dbReference type="ARBA" id="ARBA00022840"/>
    </source>
</evidence>
<dbReference type="Ensembl" id="ENSEBUT00000025600.1">
    <property type="protein sequence ID" value="ENSEBUP00000025024.1"/>
    <property type="gene ID" value="ENSEBUG00000015417.1"/>
</dbReference>
<evidence type="ECO:0000259" key="10">
    <source>
        <dbReference type="PROSITE" id="PS50011"/>
    </source>
</evidence>
<keyword evidence="8" id="KW-0175">Coiled coil</keyword>
<dbReference type="InterPro" id="IPR000719">
    <property type="entry name" value="Prot_kinase_dom"/>
</dbReference>
<evidence type="ECO:0000256" key="5">
    <source>
        <dbReference type="ARBA" id="ARBA00022777"/>
    </source>
</evidence>
<protein>
    <recommendedName>
        <fullName evidence="10">Protein kinase domain-containing protein</fullName>
    </recommendedName>
</protein>
<keyword evidence="2" id="KW-0723">Serine/threonine-protein kinase</keyword>
<feature type="compositionally biased region" description="Basic and acidic residues" evidence="9">
    <location>
        <begin position="316"/>
        <end position="357"/>
    </location>
</feature>
<dbReference type="GO" id="GO:0004674">
    <property type="term" value="F:protein serine/threonine kinase activity"/>
    <property type="evidence" value="ECO:0007669"/>
    <property type="project" value="UniProtKB-KW"/>
</dbReference>
<dbReference type="PANTHER" id="PTHR24342">
    <property type="entry name" value="SERINE/THREONINE-PROTEIN KINASE 17"/>
    <property type="match status" value="1"/>
</dbReference>
<dbReference type="PANTHER" id="PTHR24342:SF20">
    <property type="entry name" value="MYOSIN LIGHT CHAIN KINASE, SMOOTH MUSCLE"/>
    <property type="match status" value="1"/>
</dbReference>
<feature type="region of interest" description="Disordered" evidence="9">
    <location>
        <begin position="392"/>
        <end position="420"/>
    </location>
</feature>
<proteinExistence type="inferred from homology"/>
<dbReference type="FunFam" id="1.10.510.10:FF:000135">
    <property type="entry name" value="Putative myosin light chain kinase 3"/>
    <property type="match status" value="1"/>
</dbReference>
<evidence type="ECO:0000256" key="1">
    <source>
        <dbReference type="ARBA" id="ARBA00006692"/>
    </source>
</evidence>
<keyword evidence="3" id="KW-0808">Transferase</keyword>
<dbReference type="SMART" id="SM00220">
    <property type="entry name" value="S_TKc"/>
    <property type="match status" value="1"/>
</dbReference>
<dbReference type="SUPFAM" id="SSF56112">
    <property type="entry name" value="Protein kinase-like (PK-like)"/>
    <property type="match status" value="1"/>
</dbReference>
<sequence length="760" mass="85327">MNVSASQPDSFTMVNTMAKVFDKKAVARKKQVYVEKPVPDSTTCKHVDTMVHGGGGSVEEKLDLLSNKVDQLMELQQRVLNCVESMATDVKDLEAEVDFLKKQNKVPKQQPIENQNDYEEVCSLIGNLSLKSEKQGHKINSIEIMLEGLQQVVGFLGETFKNKRVRDIITKSLTMEAADAGDGAKDSQVNRTRSLKQAVSFKKHAQREEDQSEKKNEISNGGMSMQCVEEISTSVKGTTAETEAMCGEADYRSEAKPSKSVLLEEEALNDMDARECKDQNVDIQVEDKEQVEDLEEGVEVEEEAVDGEEEEEQEEEKSIQEEKHKEVNEDENNKKLDNDVENEVDMKDSASGSREDTETQSSHSLSKCPDNRPQSISTENAIMGVKAKEDCISEEDSNSNSSVLKQVEKPPVIDDSPTPPAPFTHRLVTINTSNISNFYSIGKEKVLGGGRFGQVYSCVEKDTGLPFAAKIIKARAAKEKEEVKNEIGIMNQLHHDNIIQLYAAFETRISFTLIVEHVAGGELFERIVSEDYNLTELDTIIFVRQICEAIAHMHQQYILHLDLKPENILCVNREGNQIKIIDFGLARRYKPREQLKVLFGTPEFLAPEVVNYDHVSFATDMWSLGIIAYMLVSGLSPFLGDDEPETLSNIVQGNWSFDDEAFEDISDEAKGFVSELLVKDKGGRMSALQCLKHPWLCNLSEKAKKLNVKLKSQVLLHSYMMRKRWRKNFFAVTAANRLRKIASCPMKLDSETPVAKSSKS</sequence>
<evidence type="ECO:0000256" key="8">
    <source>
        <dbReference type="SAM" id="Coils"/>
    </source>
</evidence>
<accession>A0A8C4R4M2</accession>
<dbReference type="GO" id="GO:0043065">
    <property type="term" value="P:positive regulation of apoptotic process"/>
    <property type="evidence" value="ECO:0007669"/>
    <property type="project" value="TreeGrafter"/>
</dbReference>
<dbReference type="GeneTree" id="ENSGT00940000160007"/>
<feature type="region of interest" description="Disordered" evidence="9">
    <location>
        <begin position="270"/>
        <end position="380"/>
    </location>
</feature>
<dbReference type="InterPro" id="IPR008271">
    <property type="entry name" value="Ser/Thr_kinase_AS"/>
</dbReference>
<dbReference type="GO" id="GO:0035556">
    <property type="term" value="P:intracellular signal transduction"/>
    <property type="evidence" value="ECO:0007669"/>
    <property type="project" value="TreeGrafter"/>
</dbReference>
<feature type="compositionally biased region" description="Polar residues" evidence="9">
    <location>
        <begin position="187"/>
        <end position="197"/>
    </location>
</feature>
<dbReference type="AlphaFoldDB" id="A0A8C4R4M2"/>
<comment type="similarity">
    <text evidence="1">Belongs to the protein kinase superfamily. CAMK Ser/Thr protein kinase family.</text>
</comment>
<keyword evidence="4 7" id="KW-0547">Nucleotide-binding</keyword>
<feature type="compositionally biased region" description="Basic and acidic residues" evidence="9">
    <location>
        <begin position="206"/>
        <end position="217"/>
    </location>
</feature>
<feature type="compositionally biased region" description="Acidic residues" evidence="9">
    <location>
        <begin position="289"/>
        <end position="315"/>
    </location>
</feature>
<name>A0A8C4R4M2_EPTBU</name>
<evidence type="ECO:0000313" key="11">
    <source>
        <dbReference type="Ensembl" id="ENSEBUP00000025024.1"/>
    </source>
</evidence>
<dbReference type="InterPro" id="IPR011009">
    <property type="entry name" value="Kinase-like_dom_sf"/>
</dbReference>
<feature type="coiled-coil region" evidence="8">
    <location>
        <begin position="58"/>
        <end position="103"/>
    </location>
</feature>
<evidence type="ECO:0000256" key="7">
    <source>
        <dbReference type="PROSITE-ProRule" id="PRU10141"/>
    </source>
</evidence>
<reference evidence="11" key="1">
    <citation type="submission" date="2025-08" db="UniProtKB">
        <authorList>
            <consortium name="Ensembl"/>
        </authorList>
    </citation>
    <scope>IDENTIFICATION</scope>
</reference>
<dbReference type="Gene3D" id="1.10.510.10">
    <property type="entry name" value="Transferase(Phosphotransferase) domain 1"/>
    <property type="match status" value="1"/>
</dbReference>
<feature type="compositionally biased region" description="Basic and acidic residues" evidence="9">
    <location>
        <begin position="271"/>
        <end position="288"/>
    </location>
</feature>
<dbReference type="Proteomes" id="UP000694388">
    <property type="component" value="Unplaced"/>
</dbReference>